<evidence type="ECO:0000313" key="4">
    <source>
        <dbReference type="Proteomes" id="UP001233172"/>
    </source>
</evidence>
<evidence type="ECO:0000313" key="3">
    <source>
        <dbReference type="EMBL" id="KAK0047161.1"/>
    </source>
</evidence>
<organism evidence="3 4">
    <name type="scientific">Biomphalaria pfeifferi</name>
    <name type="common">Bloodfluke planorb</name>
    <name type="synonym">Freshwater snail</name>
    <dbReference type="NCBI Taxonomy" id="112525"/>
    <lineage>
        <taxon>Eukaryota</taxon>
        <taxon>Metazoa</taxon>
        <taxon>Spiralia</taxon>
        <taxon>Lophotrochozoa</taxon>
        <taxon>Mollusca</taxon>
        <taxon>Gastropoda</taxon>
        <taxon>Heterobranchia</taxon>
        <taxon>Euthyneura</taxon>
        <taxon>Panpulmonata</taxon>
        <taxon>Hygrophila</taxon>
        <taxon>Lymnaeoidea</taxon>
        <taxon>Planorbidae</taxon>
        <taxon>Biomphalaria</taxon>
    </lineage>
</organism>
<gene>
    <name evidence="3" type="ORF">Bpfe_023432</name>
</gene>
<protein>
    <submittedName>
        <fullName evidence="3">Anaphase-promoting complex subunit 4</fullName>
    </submittedName>
</protein>
<comment type="caution">
    <text evidence="3">The sequence shown here is derived from an EMBL/GenBank/DDBJ whole genome shotgun (WGS) entry which is preliminary data.</text>
</comment>
<evidence type="ECO:0000259" key="2">
    <source>
        <dbReference type="Pfam" id="PF23405"/>
    </source>
</evidence>
<keyword evidence="4" id="KW-1185">Reference proteome</keyword>
<dbReference type="AlphaFoldDB" id="A0AAD8B376"/>
<reference evidence="3" key="2">
    <citation type="submission" date="2023-04" db="EMBL/GenBank/DDBJ databases">
        <authorList>
            <person name="Bu L."/>
            <person name="Lu L."/>
            <person name="Laidemitt M.R."/>
            <person name="Zhang S.M."/>
            <person name="Mutuku M."/>
            <person name="Mkoji G."/>
            <person name="Steinauer M."/>
            <person name="Loker E.S."/>
        </authorList>
    </citation>
    <scope>NUCLEOTIDE SEQUENCE</scope>
    <source>
        <strain evidence="3">KasaAsao</strain>
        <tissue evidence="3">Whole Snail</tissue>
    </source>
</reference>
<dbReference type="Proteomes" id="UP001233172">
    <property type="component" value="Unassembled WGS sequence"/>
</dbReference>
<dbReference type="Pfam" id="PF23405">
    <property type="entry name" value="WD40_APC4_C-half"/>
    <property type="match status" value="1"/>
</dbReference>
<feature type="domain" description="Anaphase-promoting complex subunit 4 C-terminal half WD40" evidence="2">
    <location>
        <begin position="46"/>
        <end position="153"/>
    </location>
</feature>
<feature type="compositionally biased region" description="Acidic residues" evidence="1">
    <location>
        <begin position="156"/>
        <end position="175"/>
    </location>
</feature>
<accession>A0AAD8B376</accession>
<name>A0AAD8B376_BIOPF</name>
<dbReference type="EMBL" id="JASAOG010000155">
    <property type="protein sequence ID" value="KAK0047161.1"/>
    <property type="molecule type" value="Genomic_DNA"/>
</dbReference>
<evidence type="ECO:0000256" key="1">
    <source>
        <dbReference type="SAM" id="MobiDB-lite"/>
    </source>
</evidence>
<feature type="region of interest" description="Disordered" evidence="1">
    <location>
        <begin position="155"/>
        <end position="203"/>
    </location>
</feature>
<dbReference type="InterPro" id="IPR056358">
    <property type="entry name" value="APC4_C"/>
</dbReference>
<proteinExistence type="predicted"/>
<sequence length="203" mass="22958">MMYTLVVSHKADYRLLYISTSQSLAQSGSSMWARPPVHTFSPKSMPSCERHQFLDFAVFNSQTLTLMLKEDGEDDLTLLVQLNLNLVEAERFTRVHPDAFKPDLQVETVDVGPLLAKASVNYQTNSMGHTIAVGGIRTTASMLLRSQRRIRLFLLEDSEGNDEDDEDECPDDSTQQEDSAADSFRVDKEDRCEDEDKENTMVD</sequence>
<reference evidence="3" key="1">
    <citation type="journal article" date="2023" name="PLoS Negl. Trop. Dis.">
        <title>A genome sequence for Biomphalaria pfeifferi, the major vector snail for the human-infecting parasite Schistosoma mansoni.</title>
        <authorList>
            <person name="Bu L."/>
            <person name="Lu L."/>
            <person name="Laidemitt M.R."/>
            <person name="Zhang S.M."/>
            <person name="Mutuku M."/>
            <person name="Mkoji G."/>
            <person name="Steinauer M."/>
            <person name="Loker E.S."/>
        </authorList>
    </citation>
    <scope>NUCLEOTIDE SEQUENCE</scope>
    <source>
        <strain evidence="3">KasaAsao</strain>
    </source>
</reference>